<dbReference type="Pfam" id="PF00534">
    <property type="entry name" value="Glycos_transf_1"/>
    <property type="match status" value="1"/>
</dbReference>
<dbReference type="SUPFAM" id="SSF53756">
    <property type="entry name" value="UDP-Glycosyltransferase/glycogen phosphorylase"/>
    <property type="match status" value="1"/>
</dbReference>
<protein>
    <recommendedName>
        <fullName evidence="7">Glycosyltransferase family 4 protein</fullName>
    </recommendedName>
</protein>
<gene>
    <name evidence="5" type="ORF">BRX40_15980</name>
</gene>
<keyword evidence="2" id="KW-0808">Transferase</keyword>
<evidence type="ECO:0000259" key="4">
    <source>
        <dbReference type="Pfam" id="PF13579"/>
    </source>
</evidence>
<dbReference type="STRING" id="93064.BRX40_15980"/>
<dbReference type="CDD" id="cd03820">
    <property type="entry name" value="GT4_AmsD-like"/>
    <property type="match status" value="1"/>
</dbReference>
<dbReference type="GO" id="GO:0016757">
    <property type="term" value="F:glycosyltransferase activity"/>
    <property type="evidence" value="ECO:0007669"/>
    <property type="project" value="UniProtKB-KW"/>
</dbReference>
<dbReference type="PANTHER" id="PTHR12526">
    <property type="entry name" value="GLYCOSYLTRANSFERASE"/>
    <property type="match status" value="1"/>
</dbReference>
<dbReference type="InterPro" id="IPR028098">
    <property type="entry name" value="Glyco_trans_4-like_N"/>
</dbReference>
<evidence type="ECO:0000259" key="3">
    <source>
        <dbReference type="Pfam" id="PF00534"/>
    </source>
</evidence>
<evidence type="ECO:0000256" key="1">
    <source>
        <dbReference type="ARBA" id="ARBA00022676"/>
    </source>
</evidence>
<dbReference type="EMBL" id="CP018820">
    <property type="protein sequence ID" value="APR55105.1"/>
    <property type="molecule type" value="Genomic_DNA"/>
</dbReference>
<dbReference type="AlphaFoldDB" id="A0A1L6JGQ2"/>
<evidence type="ECO:0000256" key="2">
    <source>
        <dbReference type="ARBA" id="ARBA00022679"/>
    </source>
</evidence>
<proteinExistence type="predicted"/>
<organism evidence="5 6">
    <name type="scientific">Sphingomonas koreensis</name>
    <dbReference type="NCBI Taxonomy" id="93064"/>
    <lineage>
        <taxon>Bacteria</taxon>
        <taxon>Pseudomonadati</taxon>
        <taxon>Pseudomonadota</taxon>
        <taxon>Alphaproteobacteria</taxon>
        <taxon>Sphingomonadales</taxon>
        <taxon>Sphingomonadaceae</taxon>
        <taxon>Sphingomonas</taxon>
    </lineage>
</organism>
<name>A0A1L6JGQ2_9SPHN</name>
<dbReference type="InterPro" id="IPR001296">
    <property type="entry name" value="Glyco_trans_1"/>
</dbReference>
<dbReference type="Pfam" id="PF13579">
    <property type="entry name" value="Glyco_trans_4_4"/>
    <property type="match status" value="1"/>
</dbReference>
<dbReference type="Gene3D" id="3.40.50.2000">
    <property type="entry name" value="Glycogen Phosphorylase B"/>
    <property type="match status" value="2"/>
</dbReference>
<keyword evidence="1" id="KW-0328">Glycosyltransferase</keyword>
<evidence type="ECO:0008006" key="7">
    <source>
        <dbReference type="Google" id="ProtNLM"/>
    </source>
</evidence>
<feature type="domain" description="Glycosyl transferase family 1" evidence="3">
    <location>
        <begin position="208"/>
        <end position="368"/>
    </location>
</feature>
<accession>A0A1L6JGQ2</accession>
<reference evidence="6" key="1">
    <citation type="submission" date="2016-12" db="EMBL/GenBank/DDBJ databases">
        <title>Whole genome sequencing of Sphingomonas sp. ABOJV.</title>
        <authorList>
            <person name="Conlan S."/>
            <person name="Thomas P.J."/>
            <person name="Mullikin J."/>
            <person name="Palmore T.N."/>
            <person name="Frank K.M."/>
            <person name="Segre J.A."/>
        </authorList>
    </citation>
    <scope>NUCLEOTIDE SEQUENCE [LARGE SCALE GENOMIC DNA]</scope>
    <source>
        <strain evidence="6">ABOJV</strain>
    </source>
</reference>
<dbReference type="Proteomes" id="UP000185161">
    <property type="component" value="Chromosome"/>
</dbReference>
<evidence type="ECO:0000313" key="5">
    <source>
        <dbReference type="EMBL" id="APR55105.1"/>
    </source>
</evidence>
<sequence>MRCHAYPVPARPDSAAHRGPVRSGIVGGGRVNIAFVLSALGAGGAERVISSIAGAAIARGWTVTVITFDAPDDPIFHAIDPRAQLIRLAVPAGSGGLSAYAAGIRRARALRRALDAGKYDVVISFLTKINVLTLLATLGRHTPVIVSERNNPDRQPAHPLWQMMLHRLYPRAAGIVTLTERGKTRMRIADRSKVTVIPNPIPALAFEPRREKPPQLVAVGRLTEQKGFDLLIDAFAGIAARFPDWSLVIFGEGPERPRLEAMVRDHGLQHRIRLPGNTERHAEWISAASMFVLSSRYEGFANVVGEAMRAGLAVVASDCDFGPGEMIEQEVSGLLVPPEDCAQLATALGRVMSSGTLLRRLGSNAKRRATLFDERIILDRWLGLIASAADRQPATSSGKSFRSGSRLHALIRSR</sequence>
<feature type="domain" description="Glycosyltransferase subfamily 4-like N-terminal" evidence="4">
    <location>
        <begin position="43"/>
        <end position="199"/>
    </location>
</feature>
<dbReference type="KEGG" id="skr:BRX40_15980"/>
<dbReference type="PANTHER" id="PTHR12526:SF510">
    <property type="entry name" value="D-INOSITOL 3-PHOSPHATE GLYCOSYLTRANSFERASE"/>
    <property type="match status" value="1"/>
</dbReference>
<keyword evidence="6" id="KW-1185">Reference proteome</keyword>
<evidence type="ECO:0000313" key="6">
    <source>
        <dbReference type="Proteomes" id="UP000185161"/>
    </source>
</evidence>